<feature type="transmembrane region" description="Helical" evidence="7">
    <location>
        <begin position="111"/>
        <end position="133"/>
    </location>
</feature>
<proteinExistence type="inferred from homology"/>
<evidence type="ECO:0000256" key="4">
    <source>
        <dbReference type="ARBA" id="ARBA00022692"/>
    </source>
</evidence>
<keyword evidence="5 7" id="KW-1133">Transmembrane helix</keyword>
<keyword evidence="3" id="KW-1003">Cell membrane</keyword>
<evidence type="ECO:0000256" key="6">
    <source>
        <dbReference type="ARBA" id="ARBA00023136"/>
    </source>
</evidence>
<keyword evidence="6 7" id="KW-0472">Membrane</keyword>
<dbReference type="InterPro" id="IPR035906">
    <property type="entry name" value="MetI-like_sf"/>
</dbReference>
<keyword evidence="10" id="KW-1185">Reference proteome</keyword>
<dbReference type="PROSITE" id="PS50928">
    <property type="entry name" value="ABC_TM1"/>
    <property type="match status" value="1"/>
</dbReference>
<dbReference type="Gene3D" id="1.10.3720.10">
    <property type="entry name" value="MetI-like"/>
    <property type="match status" value="1"/>
</dbReference>
<dbReference type="CDD" id="cd06261">
    <property type="entry name" value="TM_PBP2"/>
    <property type="match status" value="1"/>
</dbReference>
<evidence type="ECO:0000256" key="1">
    <source>
        <dbReference type="ARBA" id="ARBA00004651"/>
    </source>
</evidence>
<evidence type="ECO:0000256" key="7">
    <source>
        <dbReference type="RuleBase" id="RU363032"/>
    </source>
</evidence>
<feature type="transmembrane region" description="Helical" evidence="7">
    <location>
        <begin position="234"/>
        <end position="253"/>
    </location>
</feature>
<comment type="similarity">
    <text evidence="7">Belongs to the binding-protein-dependent transport system permease family.</text>
</comment>
<dbReference type="EMBL" id="JACIDJ010000003">
    <property type="protein sequence ID" value="MBB3898956.1"/>
    <property type="molecule type" value="Genomic_DNA"/>
</dbReference>
<dbReference type="PANTHER" id="PTHR30151:SF0">
    <property type="entry name" value="ABC TRANSPORTER PERMEASE PROTEIN MJ0413-RELATED"/>
    <property type="match status" value="1"/>
</dbReference>
<feature type="domain" description="ABC transmembrane type-1" evidence="8">
    <location>
        <begin position="73"/>
        <end position="253"/>
    </location>
</feature>
<dbReference type="SUPFAM" id="SSF161098">
    <property type="entry name" value="MetI-like"/>
    <property type="match status" value="1"/>
</dbReference>
<evidence type="ECO:0000256" key="5">
    <source>
        <dbReference type="ARBA" id="ARBA00022989"/>
    </source>
</evidence>
<dbReference type="PANTHER" id="PTHR30151">
    <property type="entry name" value="ALKANE SULFONATE ABC TRANSPORTER-RELATED, MEMBRANE SUBUNIT"/>
    <property type="match status" value="1"/>
</dbReference>
<organism evidence="9 10">
    <name type="scientific">Roseococcus suduntuyensis</name>
    <dbReference type="NCBI Taxonomy" id="455361"/>
    <lineage>
        <taxon>Bacteria</taxon>
        <taxon>Pseudomonadati</taxon>
        <taxon>Pseudomonadota</taxon>
        <taxon>Alphaproteobacteria</taxon>
        <taxon>Acetobacterales</taxon>
        <taxon>Roseomonadaceae</taxon>
        <taxon>Roseococcus</taxon>
    </lineage>
</organism>
<keyword evidence="4 7" id="KW-0812">Transmembrane</keyword>
<reference evidence="9 10" key="1">
    <citation type="submission" date="2020-08" db="EMBL/GenBank/DDBJ databases">
        <title>Genomic Encyclopedia of Type Strains, Phase IV (KMG-IV): sequencing the most valuable type-strain genomes for metagenomic binning, comparative biology and taxonomic classification.</title>
        <authorList>
            <person name="Goeker M."/>
        </authorList>
    </citation>
    <scope>NUCLEOTIDE SEQUENCE [LARGE SCALE GENOMIC DNA]</scope>
    <source>
        <strain evidence="9 10">DSM 19979</strain>
    </source>
</reference>
<feature type="transmembrane region" description="Helical" evidence="7">
    <location>
        <begin position="25"/>
        <end position="54"/>
    </location>
</feature>
<dbReference type="InterPro" id="IPR000515">
    <property type="entry name" value="MetI-like"/>
</dbReference>
<accession>A0A840AEH7</accession>
<dbReference type="Proteomes" id="UP000553193">
    <property type="component" value="Unassembled WGS sequence"/>
</dbReference>
<feature type="transmembrane region" description="Helical" evidence="7">
    <location>
        <begin position="139"/>
        <end position="161"/>
    </location>
</feature>
<evidence type="ECO:0000256" key="2">
    <source>
        <dbReference type="ARBA" id="ARBA00022448"/>
    </source>
</evidence>
<gene>
    <name evidence="9" type="ORF">GGQ83_002399</name>
</gene>
<sequence>MSAKANARLIAMAAAARRHRRLQAWLPWIVIFGTFGLWELVVHVFGIVPFILPAPSDIMEAAVKWWKPLLDDSLQTLFTTLVGFGLAVVAGLVLGVAIGSSTLIYKGLYPLLIAFNSIPKVAVVPVLIVWFGIGVWPAIITAFLISFFPILVNVATGIATVEPELRDVLRALGARPIDIIRKVGLPRAMPYFFASLKIAITVAFVGSIIAESVAPNAGIGRLMMVASSRFDVPLVFAGLITTGLMGIMLYWVAEWIERRTTGWATRSTEGSNFTPGG</sequence>
<feature type="transmembrane region" description="Helical" evidence="7">
    <location>
        <begin position="74"/>
        <end position="99"/>
    </location>
</feature>
<evidence type="ECO:0000256" key="3">
    <source>
        <dbReference type="ARBA" id="ARBA00022475"/>
    </source>
</evidence>
<evidence type="ECO:0000313" key="10">
    <source>
        <dbReference type="Proteomes" id="UP000553193"/>
    </source>
</evidence>
<dbReference type="GO" id="GO:0055085">
    <property type="term" value="P:transmembrane transport"/>
    <property type="evidence" value="ECO:0007669"/>
    <property type="project" value="InterPro"/>
</dbReference>
<dbReference type="RefSeq" id="WP_184384238.1">
    <property type="nucleotide sequence ID" value="NZ_JACIDJ010000003.1"/>
</dbReference>
<comment type="caution">
    <text evidence="9">The sequence shown here is derived from an EMBL/GenBank/DDBJ whole genome shotgun (WGS) entry which is preliminary data.</text>
</comment>
<name>A0A840AEH7_9PROT</name>
<dbReference type="GO" id="GO:0005886">
    <property type="term" value="C:plasma membrane"/>
    <property type="evidence" value="ECO:0007669"/>
    <property type="project" value="UniProtKB-SubCell"/>
</dbReference>
<comment type="subcellular location">
    <subcellularLocation>
        <location evidence="1 7">Cell membrane</location>
        <topology evidence="1 7">Multi-pass membrane protein</topology>
    </subcellularLocation>
</comment>
<dbReference type="Pfam" id="PF00528">
    <property type="entry name" value="BPD_transp_1"/>
    <property type="match status" value="1"/>
</dbReference>
<dbReference type="AlphaFoldDB" id="A0A840AEH7"/>
<keyword evidence="2 7" id="KW-0813">Transport</keyword>
<protein>
    <submittedName>
        <fullName evidence="9">NitT/TauT family transport system permease protein</fullName>
    </submittedName>
</protein>
<evidence type="ECO:0000313" key="9">
    <source>
        <dbReference type="EMBL" id="MBB3898956.1"/>
    </source>
</evidence>
<evidence type="ECO:0000259" key="8">
    <source>
        <dbReference type="PROSITE" id="PS50928"/>
    </source>
</evidence>
<feature type="transmembrane region" description="Helical" evidence="7">
    <location>
        <begin position="191"/>
        <end position="214"/>
    </location>
</feature>